<feature type="region of interest" description="Disordered" evidence="1">
    <location>
        <begin position="1"/>
        <end position="33"/>
    </location>
</feature>
<evidence type="ECO:0000256" key="1">
    <source>
        <dbReference type="SAM" id="MobiDB-lite"/>
    </source>
</evidence>
<evidence type="ECO:0000313" key="3">
    <source>
        <dbReference type="Proteomes" id="UP001223978"/>
    </source>
</evidence>
<gene>
    <name evidence="2" type="ORF">QIS96_01385</name>
</gene>
<keyword evidence="3" id="KW-1185">Reference proteome</keyword>
<dbReference type="InterPro" id="IPR027417">
    <property type="entry name" value="P-loop_NTPase"/>
</dbReference>
<comment type="caution">
    <text evidence="2">The sequence shown here is derived from an EMBL/GenBank/DDBJ whole genome shotgun (WGS) entry which is preliminary data.</text>
</comment>
<protein>
    <submittedName>
        <fullName evidence="2">AAA family ATPase</fullName>
    </submittedName>
</protein>
<feature type="compositionally biased region" description="Basic and acidic residues" evidence="1">
    <location>
        <begin position="8"/>
        <end position="25"/>
    </location>
</feature>
<dbReference type="SUPFAM" id="SSF52540">
    <property type="entry name" value="P-loop containing nucleoside triphosphate hydrolases"/>
    <property type="match status" value="1"/>
</dbReference>
<sequence>MTDGLMQDTKKDAPADQTEASRNDHNNANVPQPFPAELAELAWDYDQSLQALPDSDEEWNREYARNRARWANRVPRQWCSLCVLYKEALAPPVADLAWHPVESFWVCAACRDELFPNPADMDSFLDSQDPEYDWLVPGLLERGDRLMLTGPEGKGKSTLLRQIGVRIACGMHPFAGDQVSPVKVLFYDLENSESHFRREMRKLRLAAGERWIGPNMKRVNRPQGLDFNSDGGDILNDEVAKHKPDVLIVGPLYKMIAGDPNSEEQARPVALKLDSIRTEHGCAVLLEAHSPHASNGGKRPIRPAGWSGWMRWPEFGIHIDEHGVVSHWRGMRDQRDFPSMLNRGGKWPWSIGSGPRDELWARIAKECDGKLSRPSERDLEKAIGAPKTRIHRAIEEHRTEWDKFPHSG</sequence>
<name>A0ABT6S327_9ACTN</name>
<dbReference type="RefSeq" id="WP_282540439.1">
    <property type="nucleotide sequence ID" value="NZ_JASCIQ010000001.1"/>
</dbReference>
<accession>A0ABT6S327</accession>
<organism evidence="2 3">
    <name type="scientific">Streptomyces cavernicola</name>
    <dbReference type="NCBI Taxonomy" id="3043613"/>
    <lineage>
        <taxon>Bacteria</taxon>
        <taxon>Bacillati</taxon>
        <taxon>Actinomycetota</taxon>
        <taxon>Actinomycetes</taxon>
        <taxon>Kitasatosporales</taxon>
        <taxon>Streptomycetaceae</taxon>
        <taxon>Streptomyces</taxon>
    </lineage>
</organism>
<proteinExistence type="predicted"/>
<dbReference type="Pfam" id="PF13481">
    <property type="entry name" value="AAA_25"/>
    <property type="match status" value="1"/>
</dbReference>
<reference evidence="2 3" key="1">
    <citation type="submission" date="2023-05" db="EMBL/GenBank/DDBJ databases">
        <title>Draft genome sequence of Streptomyces sp. B-S-A6 isolated from a cave soil in Thailand.</title>
        <authorList>
            <person name="Chamroensaksri N."/>
            <person name="Muangham S."/>
        </authorList>
    </citation>
    <scope>NUCLEOTIDE SEQUENCE [LARGE SCALE GENOMIC DNA]</scope>
    <source>
        <strain evidence="2 3">B-S-A6</strain>
    </source>
</reference>
<evidence type="ECO:0000313" key="2">
    <source>
        <dbReference type="EMBL" id="MDI3402492.1"/>
    </source>
</evidence>
<dbReference type="Proteomes" id="UP001223978">
    <property type="component" value="Unassembled WGS sequence"/>
</dbReference>
<dbReference type="Gene3D" id="3.40.50.300">
    <property type="entry name" value="P-loop containing nucleotide triphosphate hydrolases"/>
    <property type="match status" value="1"/>
</dbReference>
<dbReference type="EMBL" id="JASCIQ010000001">
    <property type="protein sequence ID" value="MDI3402492.1"/>
    <property type="molecule type" value="Genomic_DNA"/>
</dbReference>